<evidence type="ECO:0000313" key="8">
    <source>
        <dbReference type="Proteomes" id="UP000694728"/>
    </source>
</evidence>
<dbReference type="AlphaFoldDB" id="A0A8D1KNU5"/>
<dbReference type="Proteomes" id="UP000694723">
    <property type="component" value="Unplaced"/>
</dbReference>
<keyword evidence="5" id="KW-0539">Nucleus</keyword>
<dbReference type="Ensembl" id="ENSSSCT00060018601.1">
    <property type="protein sequence ID" value="ENSSSCP00060007484.1"/>
    <property type="gene ID" value="ENSSSCG00060014071.1"/>
</dbReference>
<dbReference type="InterPro" id="IPR001510">
    <property type="entry name" value="Znf_PARP"/>
</dbReference>
<dbReference type="GO" id="GO:0008270">
    <property type="term" value="F:zinc ion binding"/>
    <property type="evidence" value="ECO:0007669"/>
    <property type="project" value="UniProtKB-KW"/>
</dbReference>
<evidence type="ECO:0000256" key="2">
    <source>
        <dbReference type="ARBA" id="ARBA00022723"/>
    </source>
</evidence>
<accession>A0A8D1KNU5</accession>
<organism evidence="7 8">
    <name type="scientific">Sus scrofa</name>
    <name type="common">Pig</name>
    <dbReference type="NCBI Taxonomy" id="9823"/>
    <lineage>
        <taxon>Eukaryota</taxon>
        <taxon>Metazoa</taxon>
        <taxon>Chordata</taxon>
        <taxon>Craniata</taxon>
        <taxon>Vertebrata</taxon>
        <taxon>Euteleostomi</taxon>
        <taxon>Mammalia</taxon>
        <taxon>Eutheria</taxon>
        <taxon>Laurasiatheria</taxon>
        <taxon>Artiodactyla</taxon>
        <taxon>Suina</taxon>
        <taxon>Suidae</taxon>
        <taxon>Sus</taxon>
    </lineage>
</organism>
<dbReference type="Gene3D" id="3.30.1740.10">
    <property type="entry name" value="Zinc finger, PARP-type"/>
    <property type="match status" value="1"/>
</dbReference>
<name>A0A8D1KNU5_PIG</name>
<evidence type="ECO:0000256" key="3">
    <source>
        <dbReference type="ARBA" id="ARBA00022771"/>
    </source>
</evidence>
<keyword evidence="2" id="KW-0479">Metal-binding</keyword>
<sequence>MVELSDEVHYTKSGHASCKKCKKSITKNSLWMAIMVQVQWGLGLGEAGLHLSFVAWRRGQGSKTRQLLEE</sequence>
<evidence type="ECO:0000256" key="1">
    <source>
        <dbReference type="ARBA" id="ARBA00004123"/>
    </source>
</evidence>
<comment type="subcellular location">
    <subcellularLocation>
        <location evidence="1">Nucleus</location>
    </subcellularLocation>
</comment>
<dbReference type="SUPFAM" id="SSF57716">
    <property type="entry name" value="Glucocorticoid receptor-like (DNA-binding domain)"/>
    <property type="match status" value="1"/>
</dbReference>
<keyword evidence="3" id="KW-0863">Zinc-finger</keyword>
<feature type="domain" description="PARP-type" evidence="6">
    <location>
        <begin position="8"/>
        <end position="37"/>
    </location>
</feature>
<dbReference type="Ensembl" id="ENSSSCT00045002959.1">
    <property type="protein sequence ID" value="ENSSSCP00045001866.1"/>
    <property type="gene ID" value="ENSSSCG00045001900.1"/>
</dbReference>
<protein>
    <recommendedName>
        <fullName evidence="6">PARP-type domain-containing protein</fullName>
    </recommendedName>
</protein>
<keyword evidence="4" id="KW-0862">Zinc</keyword>
<reference evidence="7" key="1">
    <citation type="submission" date="2025-05" db="UniProtKB">
        <authorList>
            <consortium name="Ensembl"/>
        </authorList>
    </citation>
    <scope>IDENTIFICATION</scope>
</reference>
<dbReference type="PROSITE" id="PS50064">
    <property type="entry name" value="ZF_PARP_2"/>
    <property type="match status" value="1"/>
</dbReference>
<evidence type="ECO:0000256" key="5">
    <source>
        <dbReference type="ARBA" id="ARBA00023242"/>
    </source>
</evidence>
<dbReference type="InterPro" id="IPR036957">
    <property type="entry name" value="Znf_PARP_sf"/>
</dbReference>
<dbReference type="GO" id="GO:0003677">
    <property type="term" value="F:DNA binding"/>
    <property type="evidence" value="ECO:0007669"/>
    <property type="project" value="InterPro"/>
</dbReference>
<evidence type="ECO:0000313" key="7">
    <source>
        <dbReference type="Ensembl" id="ENSSSCP00045001866.1"/>
    </source>
</evidence>
<dbReference type="Proteomes" id="UP000694728">
    <property type="component" value="Unplaced"/>
</dbReference>
<evidence type="ECO:0000259" key="6">
    <source>
        <dbReference type="PROSITE" id="PS50064"/>
    </source>
</evidence>
<dbReference type="GO" id="GO:0005634">
    <property type="term" value="C:nucleus"/>
    <property type="evidence" value="ECO:0007669"/>
    <property type="project" value="UniProtKB-SubCell"/>
</dbReference>
<evidence type="ECO:0000256" key="4">
    <source>
        <dbReference type="ARBA" id="ARBA00022833"/>
    </source>
</evidence>
<proteinExistence type="predicted"/>